<dbReference type="Pfam" id="PF20431">
    <property type="entry name" value="E_motif"/>
    <property type="match status" value="1"/>
</dbReference>
<name>A0AAV1E7H4_OLDCO</name>
<keyword evidence="1" id="KW-0677">Repeat</keyword>
<reference evidence="3" key="1">
    <citation type="submission" date="2023-03" db="EMBL/GenBank/DDBJ databases">
        <authorList>
            <person name="Julca I."/>
        </authorList>
    </citation>
    <scope>NUCLEOTIDE SEQUENCE</scope>
</reference>
<protein>
    <submittedName>
        <fullName evidence="3">OLC1v1016498C1</fullName>
    </submittedName>
</protein>
<dbReference type="PROSITE" id="PS51375">
    <property type="entry name" value="PPR"/>
    <property type="match status" value="4"/>
</dbReference>
<sequence length="458" mass="49976">MQSSDTKPDSFTFACLARACSEKFDIKGLRSLHASMVVSGFGLDSICSSALVSAYSKLGHTNEAGTVFCGILEPDLVLWNSMISGYGSGGNPSKGLELFNRMRKLGERPDGYTIVGLVVGLTDPNLVPIGELIHGFCLKSGFDSNNHVNSALVSMYSRFKCMVSACKLFSNLSQPDLVTWSSLITGFSLSGEHAVALDFFRDMTMEGKRPDHVLIASALAGAAQIAIVKPGIEIHGYAIRHGMEFHVLVSSALIDMYAKCGFLDSSIKVFKIMPERNIISYNSIISILGLYGLANEAFLLFEEVLQDGLKPDENTFAAILGACCHSGLVDAGREYMRRMKDEFSISAKTEHYVFLVKLLGMAGELKEGYELIQSLEEPVDSGIWGALLSCCNVHGNHEMAEIVADNLSKSENYKSSYEVMLCNAYASDGRWDDVQKIRADSKALKWKVPGISWIADVN</sequence>
<gene>
    <name evidence="3" type="ORF">OLC1_LOCUS22072</name>
</gene>
<dbReference type="GO" id="GO:0009451">
    <property type="term" value="P:RNA modification"/>
    <property type="evidence" value="ECO:0007669"/>
    <property type="project" value="InterPro"/>
</dbReference>
<dbReference type="Pfam" id="PF13041">
    <property type="entry name" value="PPR_2"/>
    <property type="match status" value="2"/>
</dbReference>
<feature type="repeat" description="PPR" evidence="2">
    <location>
        <begin position="277"/>
        <end position="311"/>
    </location>
</feature>
<dbReference type="EMBL" id="OX459125">
    <property type="protein sequence ID" value="CAI9115570.1"/>
    <property type="molecule type" value="Genomic_DNA"/>
</dbReference>
<feature type="repeat" description="PPR" evidence="2">
    <location>
        <begin position="312"/>
        <end position="342"/>
    </location>
</feature>
<dbReference type="InterPro" id="IPR011990">
    <property type="entry name" value="TPR-like_helical_dom_sf"/>
</dbReference>
<dbReference type="FunFam" id="1.25.40.10:FF:000351">
    <property type="entry name" value="Pentatricopeptide repeat-containing protein"/>
    <property type="match status" value="1"/>
</dbReference>
<dbReference type="AlphaFoldDB" id="A0AAV1E7H4"/>
<dbReference type="InterPro" id="IPR002885">
    <property type="entry name" value="PPR_rpt"/>
</dbReference>
<feature type="repeat" description="PPR" evidence="2">
    <location>
        <begin position="176"/>
        <end position="210"/>
    </location>
</feature>
<accession>A0AAV1E7H4</accession>
<feature type="repeat" description="PPR" evidence="2">
    <location>
        <begin position="75"/>
        <end position="109"/>
    </location>
</feature>
<dbReference type="PANTHER" id="PTHR47926:SF357">
    <property type="entry name" value="PENTATRICOPEPTIDE REPEAT-CONTAINING PROTEIN"/>
    <property type="match status" value="1"/>
</dbReference>
<dbReference type="Gene3D" id="1.25.40.10">
    <property type="entry name" value="Tetratricopeptide repeat domain"/>
    <property type="match status" value="4"/>
</dbReference>
<dbReference type="PANTHER" id="PTHR47926">
    <property type="entry name" value="PENTATRICOPEPTIDE REPEAT-CONTAINING PROTEIN"/>
    <property type="match status" value="1"/>
</dbReference>
<dbReference type="Pfam" id="PF01535">
    <property type="entry name" value="PPR"/>
    <property type="match status" value="1"/>
</dbReference>
<keyword evidence="4" id="KW-1185">Reference proteome</keyword>
<dbReference type="Proteomes" id="UP001161247">
    <property type="component" value="Chromosome 8"/>
</dbReference>
<dbReference type="FunFam" id="1.25.40.10:FF:000090">
    <property type="entry name" value="Pentatricopeptide repeat-containing protein, chloroplastic"/>
    <property type="match status" value="1"/>
</dbReference>
<dbReference type="GO" id="GO:0003723">
    <property type="term" value="F:RNA binding"/>
    <property type="evidence" value="ECO:0007669"/>
    <property type="project" value="InterPro"/>
</dbReference>
<evidence type="ECO:0000256" key="1">
    <source>
        <dbReference type="ARBA" id="ARBA00022737"/>
    </source>
</evidence>
<proteinExistence type="predicted"/>
<dbReference type="InterPro" id="IPR046960">
    <property type="entry name" value="PPR_At4g14850-like_plant"/>
</dbReference>
<organism evidence="3 4">
    <name type="scientific">Oldenlandia corymbosa var. corymbosa</name>
    <dbReference type="NCBI Taxonomy" id="529605"/>
    <lineage>
        <taxon>Eukaryota</taxon>
        <taxon>Viridiplantae</taxon>
        <taxon>Streptophyta</taxon>
        <taxon>Embryophyta</taxon>
        <taxon>Tracheophyta</taxon>
        <taxon>Spermatophyta</taxon>
        <taxon>Magnoliopsida</taxon>
        <taxon>eudicotyledons</taxon>
        <taxon>Gunneridae</taxon>
        <taxon>Pentapetalae</taxon>
        <taxon>asterids</taxon>
        <taxon>lamiids</taxon>
        <taxon>Gentianales</taxon>
        <taxon>Rubiaceae</taxon>
        <taxon>Rubioideae</taxon>
        <taxon>Spermacoceae</taxon>
        <taxon>Hedyotis-Oldenlandia complex</taxon>
        <taxon>Oldenlandia</taxon>
    </lineage>
</organism>
<dbReference type="NCBIfam" id="TIGR00756">
    <property type="entry name" value="PPR"/>
    <property type="match status" value="3"/>
</dbReference>
<evidence type="ECO:0000313" key="4">
    <source>
        <dbReference type="Proteomes" id="UP001161247"/>
    </source>
</evidence>
<evidence type="ECO:0000256" key="2">
    <source>
        <dbReference type="PROSITE-ProRule" id="PRU00708"/>
    </source>
</evidence>
<evidence type="ECO:0000313" key="3">
    <source>
        <dbReference type="EMBL" id="CAI9115570.1"/>
    </source>
</evidence>
<dbReference type="InterPro" id="IPR046848">
    <property type="entry name" value="E_motif"/>
</dbReference>